<feature type="region of interest" description="Disordered" evidence="1">
    <location>
        <begin position="1"/>
        <end position="34"/>
    </location>
</feature>
<name>A0A9P9X5S3_9PEZI</name>
<organism evidence="2 3">
    <name type="scientific">Colletotrichum abscissum</name>
    <dbReference type="NCBI Taxonomy" id="1671311"/>
    <lineage>
        <taxon>Eukaryota</taxon>
        <taxon>Fungi</taxon>
        <taxon>Dikarya</taxon>
        <taxon>Ascomycota</taxon>
        <taxon>Pezizomycotina</taxon>
        <taxon>Sordariomycetes</taxon>
        <taxon>Hypocreomycetidae</taxon>
        <taxon>Glomerellales</taxon>
        <taxon>Glomerellaceae</taxon>
        <taxon>Colletotrichum</taxon>
        <taxon>Colletotrichum acutatum species complex</taxon>
    </lineage>
</organism>
<reference evidence="2" key="1">
    <citation type="submission" date="2019-01" db="EMBL/GenBank/DDBJ databases">
        <title>Colletotrichum abscissum LGMF1257.</title>
        <authorList>
            <person name="Baroncelli R."/>
        </authorList>
    </citation>
    <scope>NUCLEOTIDE SEQUENCE</scope>
    <source>
        <strain evidence="2">Ca142</strain>
    </source>
</reference>
<gene>
    <name evidence="2" type="ORF">CABS02_11793</name>
</gene>
<evidence type="ECO:0000313" key="2">
    <source>
        <dbReference type="EMBL" id="KAI3538337.1"/>
    </source>
</evidence>
<evidence type="ECO:0000313" key="3">
    <source>
        <dbReference type="Proteomes" id="UP001056436"/>
    </source>
</evidence>
<dbReference type="EMBL" id="SDAQ01000106">
    <property type="protein sequence ID" value="KAI3538337.1"/>
    <property type="molecule type" value="Genomic_DNA"/>
</dbReference>
<proteinExistence type="predicted"/>
<evidence type="ECO:0000256" key="1">
    <source>
        <dbReference type="SAM" id="MobiDB-lite"/>
    </source>
</evidence>
<protein>
    <submittedName>
        <fullName evidence="2">Uncharacterized protein</fullName>
    </submittedName>
</protein>
<dbReference type="Proteomes" id="UP001056436">
    <property type="component" value="Unassembled WGS sequence"/>
</dbReference>
<accession>A0A9P9X5S3</accession>
<dbReference type="AlphaFoldDB" id="A0A9P9X5S3"/>
<comment type="caution">
    <text evidence="2">The sequence shown here is derived from an EMBL/GenBank/DDBJ whole genome shotgun (WGS) entry which is preliminary data.</text>
</comment>
<sequence>MRRFPLAQLTSGEAVISSPKDPDSNDTPIPGEVRRSILSTDYELGNSRRFTYDIIDYQLDWQAWNTTWLGPSWVETMSTRRRSVHDMSDISENGAQDS</sequence>
<keyword evidence="3" id="KW-1185">Reference proteome</keyword>